<dbReference type="EMBL" id="BAABJW010000003">
    <property type="protein sequence ID" value="GAA4812908.1"/>
    <property type="molecule type" value="Genomic_DNA"/>
</dbReference>
<proteinExistence type="predicted"/>
<gene>
    <name evidence="1" type="ORF">GCM10023330_20580</name>
</gene>
<sequence length="444" mass="49100">MHDSENLKVQGYLQFGSNAVAETNLFWNLADVPQLDYNSDTQWLESYVKPGMGFTMPSGKSKFYGKISAVASSTLGTDAFDEKNTGRITLEEAHLGYQFSLSEQSNLDVSVGSKELKLGTGMLIANGGVSGFERGALKFGPRKAWEMSAIGKLTSNKLSTTVFYINPNELPSNDTKNEIFGFDFNLNESVNEYIGISYVNVINSNAPYPQAAPNGNGAPIITFGAREDLNAINFYGKTYPFNSSLKNLFTALDFAYEWNDRIDMNAWGGRAQIGYDFSNITWRPTMMFSYQIFSGDDPDTPGLERFDPLYYEGSPSAWSTGSKSSMVFINSNVKSFGLSIRMMPSQKDIITFRYASIAAQQLNSPIQFGQAARVEFSDNIPTVVVGVSQPSLANDFFIEYNRIINRNIFFNAGFSMSFAGNGIENIVGDTSIWTGGFVNIVFNY</sequence>
<accession>A0ABP9CLH2</accession>
<comment type="caution">
    <text evidence="1">The sequence shown here is derived from an EMBL/GenBank/DDBJ whole genome shotgun (WGS) entry which is preliminary data.</text>
</comment>
<organism evidence="1 2">
    <name type="scientific">Litoribaculum gwangyangense</name>
    <dbReference type="NCBI Taxonomy" id="1130722"/>
    <lineage>
        <taxon>Bacteria</taxon>
        <taxon>Pseudomonadati</taxon>
        <taxon>Bacteroidota</taxon>
        <taxon>Flavobacteriia</taxon>
        <taxon>Flavobacteriales</taxon>
        <taxon>Flavobacteriaceae</taxon>
        <taxon>Litoribaculum</taxon>
    </lineage>
</organism>
<protein>
    <submittedName>
        <fullName evidence="1">Alginate export family protein</fullName>
    </submittedName>
</protein>
<evidence type="ECO:0000313" key="2">
    <source>
        <dbReference type="Proteomes" id="UP001501433"/>
    </source>
</evidence>
<name>A0ABP9CLH2_9FLAO</name>
<reference evidence="2" key="1">
    <citation type="journal article" date="2019" name="Int. J. Syst. Evol. Microbiol.">
        <title>The Global Catalogue of Microorganisms (GCM) 10K type strain sequencing project: providing services to taxonomists for standard genome sequencing and annotation.</title>
        <authorList>
            <consortium name="The Broad Institute Genomics Platform"/>
            <consortium name="The Broad Institute Genome Sequencing Center for Infectious Disease"/>
            <person name="Wu L."/>
            <person name="Ma J."/>
        </authorList>
    </citation>
    <scope>NUCLEOTIDE SEQUENCE [LARGE SCALE GENOMIC DNA]</scope>
    <source>
        <strain evidence="2">JCM 18325</strain>
    </source>
</reference>
<dbReference type="Proteomes" id="UP001501433">
    <property type="component" value="Unassembled WGS sequence"/>
</dbReference>
<keyword evidence="2" id="KW-1185">Reference proteome</keyword>
<evidence type="ECO:0000313" key="1">
    <source>
        <dbReference type="EMBL" id="GAA4812908.1"/>
    </source>
</evidence>